<accession>A0A4R9BLU1</accession>
<dbReference type="Gene3D" id="3.40.50.720">
    <property type="entry name" value="NAD(P)-binding Rossmann-like Domain"/>
    <property type="match status" value="1"/>
</dbReference>
<organism evidence="4 5">
    <name type="scientific">Cryobacterium lactosi</name>
    <dbReference type="NCBI Taxonomy" id="1259202"/>
    <lineage>
        <taxon>Bacteria</taxon>
        <taxon>Bacillati</taxon>
        <taxon>Actinomycetota</taxon>
        <taxon>Actinomycetes</taxon>
        <taxon>Micrococcales</taxon>
        <taxon>Microbacteriaceae</taxon>
        <taxon>Cryobacterium</taxon>
    </lineage>
</organism>
<reference evidence="4 5" key="1">
    <citation type="submission" date="2019-03" db="EMBL/GenBank/DDBJ databases">
        <title>Genomics of glacier-inhabiting Cryobacterium strains.</title>
        <authorList>
            <person name="Liu Q."/>
            <person name="Xin Y.-H."/>
        </authorList>
    </citation>
    <scope>NUCLEOTIDE SEQUENCE [LARGE SCALE GENOMIC DNA]</scope>
    <source>
        <strain evidence="4 5">Sr59</strain>
    </source>
</reference>
<evidence type="ECO:0000313" key="4">
    <source>
        <dbReference type="EMBL" id="TFD87032.1"/>
    </source>
</evidence>
<dbReference type="PANTHER" id="PTHR24321">
    <property type="entry name" value="DEHYDROGENASES, SHORT CHAIN"/>
    <property type="match status" value="1"/>
</dbReference>
<keyword evidence="2" id="KW-0560">Oxidoreductase</keyword>
<proteinExistence type="inferred from homology"/>
<evidence type="ECO:0000256" key="2">
    <source>
        <dbReference type="ARBA" id="ARBA00023002"/>
    </source>
</evidence>
<evidence type="ECO:0000259" key="3">
    <source>
        <dbReference type="SMART" id="SM00822"/>
    </source>
</evidence>
<dbReference type="PRINTS" id="PR00081">
    <property type="entry name" value="GDHRDH"/>
</dbReference>
<dbReference type="Pfam" id="PF13561">
    <property type="entry name" value="adh_short_C2"/>
    <property type="match status" value="1"/>
</dbReference>
<evidence type="ECO:0000313" key="5">
    <source>
        <dbReference type="Proteomes" id="UP000298468"/>
    </source>
</evidence>
<dbReference type="EMBL" id="SOHM01000031">
    <property type="protein sequence ID" value="TFD87032.1"/>
    <property type="molecule type" value="Genomic_DNA"/>
</dbReference>
<keyword evidence="5" id="KW-1185">Reference proteome</keyword>
<dbReference type="PRINTS" id="PR00080">
    <property type="entry name" value="SDRFAMILY"/>
</dbReference>
<dbReference type="AlphaFoldDB" id="A0A4R9BLU1"/>
<dbReference type="Proteomes" id="UP000298468">
    <property type="component" value="Unassembled WGS sequence"/>
</dbReference>
<dbReference type="FunFam" id="3.40.50.720:FF:000084">
    <property type="entry name" value="Short-chain dehydrogenase reductase"/>
    <property type="match status" value="1"/>
</dbReference>
<dbReference type="SUPFAM" id="SSF51735">
    <property type="entry name" value="NAD(P)-binding Rossmann-fold domains"/>
    <property type="match status" value="1"/>
</dbReference>
<dbReference type="InterPro" id="IPR036291">
    <property type="entry name" value="NAD(P)-bd_dom_sf"/>
</dbReference>
<name>A0A4R9BLU1_9MICO</name>
<dbReference type="RefSeq" id="WP_134641513.1">
    <property type="nucleotide sequence ID" value="NZ_SOHM01000031.1"/>
</dbReference>
<dbReference type="OrthoDB" id="7064009at2"/>
<dbReference type="InterPro" id="IPR002347">
    <property type="entry name" value="SDR_fam"/>
</dbReference>
<dbReference type="GO" id="GO:0016491">
    <property type="term" value="F:oxidoreductase activity"/>
    <property type="evidence" value="ECO:0007669"/>
    <property type="project" value="UniProtKB-KW"/>
</dbReference>
<dbReference type="InterPro" id="IPR057326">
    <property type="entry name" value="KR_dom"/>
</dbReference>
<evidence type="ECO:0000256" key="1">
    <source>
        <dbReference type="ARBA" id="ARBA00006484"/>
    </source>
</evidence>
<comment type="caution">
    <text evidence="4">The sequence shown here is derived from an EMBL/GenBank/DDBJ whole genome shotgun (WGS) entry which is preliminary data.</text>
</comment>
<gene>
    <name evidence="4" type="ORF">E3T61_14300</name>
</gene>
<comment type="similarity">
    <text evidence="1">Belongs to the short-chain dehydrogenases/reductases (SDR) family.</text>
</comment>
<dbReference type="SMART" id="SM00822">
    <property type="entry name" value="PKS_KR"/>
    <property type="match status" value="1"/>
</dbReference>
<dbReference type="CDD" id="cd05233">
    <property type="entry name" value="SDR_c"/>
    <property type="match status" value="1"/>
</dbReference>
<dbReference type="PANTHER" id="PTHR24321:SF15">
    <property type="entry name" value="OXIDOREDUCTASE UCPA"/>
    <property type="match status" value="1"/>
</dbReference>
<protein>
    <submittedName>
        <fullName evidence="4">SDR family oxidoreductase</fullName>
    </submittedName>
</protein>
<sequence>MNRFEGKTAVVTGGGTNGIGRATAARLVDEGAYVFITGRREHELNEAVAAIGRNVTAVQGDITNQADLDRLYEAVAARGQGLDVLFANAGIATFATIDDLTTTDLERVFGINVTGTVLTVQKAIPLLNKGASIIINASTSADRGAPSMGAYAASKAALRSFARTWANELKDRGIRVNAISPGPTDTSGVTELVGAENADGYNQTIGSSLPIGRIAGPEEMAAVVAFLASSDSSFMLGANVVVDGGVNHI</sequence>
<dbReference type="InterPro" id="IPR020904">
    <property type="entry name" value="Sc_DH/Rdtase_CS"/>
</dbReference>
<feature type="domain" description="Ketoreductase" evidence="3">
    <location>
        <begin position="7"/>
        <end position="182"/>
    </location>
</feature>
<dbReference type="PROSITE" id="PS00061">
    <property type="entry name" value="ADH_SHORT"/>
    <property type="match status" value="1"/>
</dbReference>